<feature type="domain" description="Glycosyltransferase 2-like" evidence="1">
    <location>
        <begin position="6"/>
        <end position="173"/>
    </location>
</feature>
<protein>
    <recommendedName>
        <fullName evidence="1">Glycosyltransferase 2-like domain-containing protein</fullName>
    </recommendedName>
</protein>
<organism evidence="2 3">
    <name type="scientific">Pararobbsia alpina</name>
    <dbReference type="NCBI Taxonomy" id="621374"/>
    <lineage>
        <taxon>Bacteria</taxon>
        <taxon>Pseudomonadati</taxon>
        <taxon>Pseudomonadota</taxon>
        <taxon>Betaproteobacteria</taxon>
        <taxon>Burkholderiales</taxon>
        <taxon>Burkholderiaceae</taxon>
        <taxon>Pararobbsia</taxon>
    </lineage>
</organism>
<dbReference type="InterPro" id="IPR001173">
    <property type="entry name" value="Glyco_trans_2-like"/>
</dbReference>
<dbReference type="RefSeq" id="WP_175103618.1">
    <property type="nucleotide sequence ID" value="NZ_CADIKM010000003.1"/>
</dbReference>
<proteinExistence type="predicted"/>
<gene>
    <name evidence="2" type="ORF">LMG28138_01111</name>
</gene>
<accession>A0A6S7AXY6</accession>
<reference evidence="2 3" key="1">
    <citation type="submission" date="2020-04" db="EMBL/GenBank/DDBJ databases">
        <authorList>
            <person name="De Canck E."/>
        </authorList>
    </citation>
    <scope>NUCLEOTIDE SEQUENCE [LARGE SCALE GENOMIC DNA]</scope>
    <source>
        <strain evidence="2 3">LMG 28138</strain>
    </source>
</reference>
<name>A0A6S7AXY6_9BURK</name>
<evidence type="ECO:0000259" key="1">
    <source>
        <dbReference type="Pfam" id="PF00535"/>
    </source>
</evidence>
<keyword evidence="3" id="KW-1185">Reference proteome</keyword>
<dbReference type="AlphaFoldDB" id="A0A6S7AXY6"/>
<sequence>MKPKASLLLLTYNQESVIKEAALACLNQDYESLEIIFSDDASTDGTFSVLEKIAESYEGPHKIVVRRNRKNCGIGGHYNEAISASTGDIIITAAGDDISESTRVRQLIEAWESAGRTPDLISSHFVIIDSNGRKWDRVHTHDLGRASLSTWSKEHPFTVGATHAFTRRLIDEYGPLGADVWYEDPVILLRALMSGGAITVPQPLVQYRVGGSSQQPAFGSASALKNWHRTQSKRILAGITQMLSDASKRGHHGVVLNTLSDQKRKEEYIYSMIAEKTVLGRFKVLMARPDIPAGWKARKLLTFSFPSFAVNLKKAKSKLRRPRKYIGDIDVSLLDGTS</sequence>
<dbReference type="SUPFAM" id="SSF53448">
    <property type="entry name" value="Nucleotide-diphospho-sugar transferases"/>
    <property type="match status" value="1"/>
</dbReference>
<dbReference type="Proteomes" id="UP000494115">
    <property type="component" value="Unassembled WGS sequence"/>
</dbReference>
<dbReference type="EMBL" id="CADIKM010000003">
    <property type="protein sequence ID" value="CAB3780755.1"/>
    <property type="molecule type" value="Genomic_DNA"/>
</dbReference>
<dbReference type="InterPro" id="IPR029044">
    <property type="entry name" value="Nucleotide-diphossugar_trans"/>
</dbReference>
<dbReference type="PANTHER" id="PTHR43685">
    <property type="entry name" value="GLYCOSYLTRANSFERASE"/>
    <property type="match status" value="1"/>
</dbReference>
<evidence type="ECO:0000313" key="3">
    <source>
        <dbReference type="Proteomes" id="UP000494115"/>
    </source>
</evidence>
<dbReference type="InterPro" id="IPR050834">
    <property type="entry name" value="Glycosyltransf_2"/>
</dbReference>
<dbReference type="Gene3D" id="3.90.550.10">
    <property type="entry name" value="Spore Coat Polysaccharide Biosynthesis Protein SpsA, Chain A"/>
    <property type="match status" value="1"/>
</dbReference>
<dbReference type="Pfam" id="PF00535">
    <property type="entry name" value="Glycos_transf_2"/>
    <property type="match status" value="1"/>
</dbReference>
<dbReference type="PANTHER" id="PTHR43685:SF2">
    <property type="entry name" value="GLYCOSYLTRANSFERASE 2-LIKE DOMAIN-CONTAINING PROTEIN"/>
    <property type="match status" value="1"/>
</dbReference>
<evidence type="ECO:0000313" key="2">
    <source>
        <dbReference type="EMBL" id="CAB3780755.1"/>
    </source>
</evidence>